<dbReference type="KEGG" id="vg:29080368"/>
<proteinExistence type="predicted"/>
<organism evidence="1 2">
    <name type="scientific">Gordonia phage Bantam</name>
    <dbReference type="NCBI Taxonomy" id="1887641"/>
    <lineage>
        <taxon>Viruses</taxon>
        <taxon>Duplodnaviria</taxon>
        <taxon>Heunggongvirae</taxon>
        <taxon>Uroviricota</taxon>
        <taxon>Caudoviricetes</taxon>
        <taxon>Bantamvirus</taxon>
        <taxon>Bantamvirus bantam</taxon>
    </lineage>
</organism>
<evidence type="ECO:0000313" key="1">
    <source>
        <dbReference type="EMBL" id="AOE43793.1"/>
    </source>
</evidence>
<protein>
    <submittedName>
        <fullName evidence="1">Uncharacterized protein</fullName>
    </submittedName>
</protein>
<keyword evidence="2" id="KW-1185">Reference proteome</keyword>
<evidence type="ECO:0000313" key="2">
    <source>
        <dbReference type="Proteomes" id="UP000202170"/>
    </source>
</evidence>
<gene>
    <name evidence="1" type="primary">104</name>
    <name evidence="1" type="ORF">SEA_BANTAM_104</name>
</gene>
<reference evidence="2" key="1">
    <citation type="submission" date="2016-07" db="EMBL/GenBank/DDBJ databases">
        <authorList>
            <person name="Florea S."/>
            <person name="Webb J.S."/>
            <person name="Jaromczyk J."/>
            <person name="Schardl C.L."/>
        </authorList>
    </citation>
    <scope>NUCLEOTIDE SEQUENCE [LARGE SCALE GENOMIC DNA]</scope>
</reference>
<dbReference type="Proteomes" id="UP000202170">
    <property type="component" value="Segment"/>
</dbReference>
<accession>A0A1B3AYJ5</accession>
<dbReference type="RefSeq" id="YP_009287572.1">
    <property type="nucleotide sequence ID" value="NC_031074.1"/>
</dbReference>
<name>A0A1B3AYJ5_9CAUD</name>
<sequence>MTYVLIVLLVAAAVGIYSQQSRIEGLQDYVRHLEYDRSRQEDLAYRRGEVLREIKALIEAGPTIGTGFIPIRASIEGTFRRAGGKLL</sequence>
<dbReference type="EMBL" id="KX557272">
    <property type="protein sequence ID" value="AOE43793.1"/>
    <property type="molecule type" value="Genomic_DNA"/>
</dbReference>
<dbReference type="GeneID" id="29080368"/>